<proteinExistence type="predicted"/>
<dbReference type="Pfam" id="PF00196">
    <property type="entry name" value="GerE"/>
    <property type="match status" value="1"/>
</dbReference>
<dbReference type="InterPro" id="IPR000792">
    <property type="entry name" value="Tscrpt_reg_LuxR_C"/>
</dbReference>
<dbReference type="PRINTS" id="PR00038">
    <property type="entry name" value="HTHLUXR"/>
</dbReference>
<dbReference type="CDD" id="cd06170">
    <property type="entry name" value="LuxR_C_like"/>
    <property type="match status" value="1"/>
</dbReference>
<organism evidence="2 3">
    <name type="scientific">Marinobacter salinisoli</name>
    <dbReference type="NCBI Taxonomy" id="2769486"/>
    <lineage>
        <taxon>Bacteria</taxon>
        <taxon>Pseudomonadati</taxon>
        <taxon>Pseudomonadota</taxon>
        <taxon>Gammaproteobacteria</taxon>
        <taxon>Pseudomonadales</taxon>
        <taxon>Marinobacteraceae</taxon>
        <taxon>Marinobacter</taxon>
    </lineage>
</organism>
<reference evidence="2 3" key="1">
    <citation type="submission" date="2021-03" db="EMBL/GenBank/DDBJ databases">
        <title>Genome sequencing of Marinobacter sp. LPB0319.</title>
        <authorList>
            <person name="Kim J."/>
        </authorList>
    </citation>
    <scope>NUCLEOTIDE SEQUENCE [LARGE SCALE GENOMIC DNA]</scope>
    <source>
        <strain evidence="2 3">LPB0319</strain>
    </source>
</reference>
<dbReference type="InterPro" id="IPR016032">
    <property type="entry name" value="Sig_transdc_resp-reg_C-effctor"/>
</dbReference>
<protein>
    <submittedName>
        <fullName evidence="2">Helix-turn-helix transcriptional regulator</fullName>
    </submittedName>
</protein>
<name>A0ABX7MNR9_9GAMM</name>
<dbReference type="Proteomes" id="UP000663555">
    <property type="component" value="Chromosome"/>
</dbReference>
<dbReference type="InterPro" id="IPR036388">
    <property type="entry name" value="WH-like_DNA-bd_sf"/>
</dbReference>
<dbReference type="PROSITE" id="PS50043">
    <property type="entry name" value="HTH_LUXR_2"/>
    <property type="match status" value="1"/>
</dbReference>
<dbReference type="Gene3D" id="1.10.10.10">
    <property type="entry name" value="Winged helix-like DNA-binding domain superfamily/Winged helix DNA-binding domain"/>
    <property type="match status" value="1"/>
</dbReference>
<dbReference type="SUPFAM" id="SSF46894">
    <property type="entry name" value="C-terminal effector domain of the bipartite response regulators"/>
    <property type="match status" value="1"/>
</dbReference>
<sequence length="390" mass="42858">MSSNSDSTFWSPDYHDLIGLIYDAIGHPNGFFPFINRFIRVFDGKSACFAIYDLNAGSVAGVWPVNIPDDVLKFYADHVADQDALLEAALAVNEQGKLGFVASNLDLENVEFIRSQTRIGEFMDLLGARDAVCAVTFRDKNYLNFFVMQRSKHQSSFSPEELAAFNLILPHINRAVSLFTKLASLSNINPTPERMVLQDLKRGILICDASFRVVFRNAYARTIISENPAIKISDQGLLTLGPNSPSTSLMVALTSAVRASIERRETPDKIIALKNGSSSVTITVSPLQAPEGELATKNHKHRGGAIIGLYDWSIRPYIDPDVLKAAFSLTPSEAQIAAMLSNGLTISDIATQTYRTRETVKSHLRSVFRKTNTSRQAELVALLAASSEIA</sequence>
<evidence type="ECO:0000259" key="1">
    <source>
        <dbReference type="PROSITE" id="PS50043"/>
    </source>
</evidence>
<evidence type="ECO:0000313" key="2">
    <source>
        <dbReference type="EMBL" id="QSP93803.1"/>
    </source>
</evidence>
<dbReference type="SMART" id="SM00421">
    <property type="entry name" value="HTH_LUXR"/>
    <property type="match status" value="1"/>
</dbReference>
<evidence type="ECO:0000313" key="3">
    <source>
        <dbReference type="Proteomes" id="UP000663555"/>
    </source>
</evidence>
<accession>A0ABX7MNR9</accession>
<feature type="domain" description="HTH luxR-type" evidence="1">
    <location>
        <begin position="322"/>
        <end position="387"/>
    </location>
</feature>
<dbReference type="EMBL" id="CP071247">
    <property type="protein sequence ID" value="QSP93803.1"/>
    <property type="molecule type" value="Genomic_DNA"/>
</dbReference>
<dbReference type="RefSeq" id="WP_206643025.1">
    <property type="nucleotide sequence ID" value="NZ_CP071247.1"/>
</dbReference>
<keyword evidence="3" id="KW-1185">Reference proteome</keyword>
<gene>
    <name evidence="2" type="ORF">LPB19_11410</name>
</gene>